<evidence type="ECO:0000256" key="5">
    <source>
        <dbReference type="ARBA" id="ARBA00022989"/>
    </source>
</evidence>
<feature type="domain" description="Glycine transporter" evidence="8">
    <location>
        <begin position="99"/>
        <end position="167"/>
    </location>
</feature>
<organism evidence="9 10">
    <name type="scientific">Paenibacillus plantiphilus</name>
    <dbReference type="NCBI Taxonomy" id="2905650"/>
    <lineage>
        <taxon>Bacteria</taxon>
        <taxon>Bacillati</taxon>
        <taxon>Bacillota</taxon>
        <taxon>Bacilli</taxon>
        <taxon>Bacillales</taxon>
        <taxon>Paenibacillaceae</taxon>
        <taxon>Paenibacillus</taxon>
    </lineage>
</organism>
<gene>
    <name evidence="9" type="ORF">PAECIP111893_00570</name>
</gene>
<evidence type="ECO:0000313" key="9">
    <source>
        <dbReference type="EMBL" id="CAH1194899.1"/>
    </source>
</evidence>
<evidence type="ECO:0000256" key="6">
    <source>
        <dbReference type="ARBA" id="ARBA00023136"/>
    </source>
</evidence>
<feature type="transmembrane region" description="Helical" evidence="7">
    <location>
        <begin position="98"/>
        <end position="116"/>
    </location>
</feature>
<evidence type="ECO:0000313" key="10">
    <source>
        <dbReference type="Proteomes" id="UP000838686"/>
    </source>
</evidence>
<evidence type="ECO:0000256" key="3">
    <source>
        <dbReference type="ARBA" id="ARBA00022475"/>
    </source>
</evidence>
<keyword evidence="10" id="KW-1185">Reference proteome</keyword>
<sequence length="234" mass="25574">MNWQLDMDIFTIFSIIGTIAFAVSGAIVAMEEEYDILGVYVLGLVTAFGGGVVRNLLIDVPVTTLWTQGPLLKTAIIAMTIAFILPVNWIQRWQRSEAFFDAIGLSAFAIQGALYATGKHPLSAVIVAAMLTGIGGGMIRDVLAGRKPLVLRDEIYAVWAMGAGAVIGLGWFKSPFELLVLFVIVIVFRMLSVKYKWRLPRRSLKFALSQSVHSEEKRAAAAAVLDEQKKGNSK</sequence>
<dbReference type="PANTHER" id="PTHR30506:SF3">
    <property type="entry name" value="UPF0126 INNER MEMBRANE PROTEIN YADS-RELATED"/>
    <property type="match status" value="1"/>
</dbReference>
<feature type="transmembrane region" description="Helical" evidence="7">
    <location>
        <begin position="37"/>
        <end position="58"/>
    </location>
</feature>
<comment type="caution">
    <text evidence="9">The sequence shown here is derived from an EMBL/GenBank/DDBJ whole genome shotgun (WGS) entry which is preliminary data.</text>
</comment>
<keyword evidence="6 7" id="KW-0472">Membrane</keyword>
<reference evidence="9" key="1">
    <citation type="submission" date="2022-01" db="EMBL/GenBank/DDBJ databases">
        <authorList>
            <person name="Criscuolo A."/>
        </authorList>
    </citation>
    <scope>NUCLEOTIDE SEQUENCE</scope>
    <source>
        <strain evidence="9">CIP111893</strain>
    </source>
</reference>
<feature type="domain" description="Glycine transporter" evidence="8">
    <location>
        <begin position="12"/>
        <end position="85"/>
    </location>
</feature>
<protein>
    <recommendedName>
        <fullName evidence="8">Glycine transporter domain-containing protein</fullName>
    </recommendedName>
</protein>
<dbReference type="Proteomes" id="UP000838686">
    <property type="component" value="Unassembled WGS sequence"/>
</dbReference>
<evidence type="ECO:0000256" key="1">
    <source>
        <dbReference type="ARBA" id="ARBA00004651"/>
    </source>
</evidence>
<name>A0ABM9BUV0_9BACL</name>
<evidence type="ECO:0000256" key="4">
    <source>
        <dbReference type="ARBA" id="ARBA00022692"/>
    </source>
</evidence>
<keyword evidence="4 7" id="KW-0812">Transmembrane</keyword>
<dbReference type="PANTHER" id="PTHR30506">
    <property type="entry name" value="INNER MEMBRANE PROTEIN"/>
    <property type="match status" value="1"/>
</dbReference>
<accession>A0ABM9BUV0</accession>
<evidence type="ECO:0000256" key="2">
    <source>
        <dbReference type="ARBA" id="ARBA00008193"/>
    </source>
</evidence>
<feature type="transmembrane region" description="Helical" evidence="7">
    <location>
        <begin position="178"/>
        <end position="195"/>
    </location>
</feature>
<feature type="transmembrane region" description="Helical" evidence="7">
    <location>
        <begin position="155"/>
        <end position="172"/>
    </location>
</feature>
<dbReference type="EMBL" id="CAKMMF010000003">
    <property type="protein sequence ID" value="CAH1194899.1"/>
    <property type="molecule type" value="Genomic_DNA"/>
</dbReference>
<feature type="transmembrane region" description="Helical" evidence="7">
    <location>
        <begin position="122"/>
        <end position="143"/>
    </location>
</feature>
<comment type="subcellular location">
    <subcellularLocation>
        <location evidence="1">Cell membrane</location>
        <topology evidence="1">Multi-pass membrane protein</topology>
    </subcellularLocation>
</comment>
<dbReference type="Pfam" id="PF03458">
    <property type="entry name" value="Gly_transporter"/>
    <property type="match status" value="2"/>
</dbReference>
<feature type="transmembrane region" description="Helical" evidence="7">
    <location>
        <begin position="12"/>
        <end position="30"/>
    </location>
</feature>
<feature type="transmembrane region" description="Helical" evidence="7">
    <location>
        <begin position="70"/>
        <end position="91"/>
    </location>
</feature>
<comment type="similarity">
    <text evidence="2">Belongs to the UPF0126 family.</text>
</comment>
<keyword evidence="5 7" id="KW-1133">Transmembrane helix</keyword>
<dbReference type="InterPro" id="IPR005115">
    <property type="entry name" value="Gly_transporter"/>
</dbReference>
<evidence type="ECO:0000256" key="7">
    <source>
        <dbReference type="SAM" id="Phobius"/>
    </source>
</evidence>
<keyword evidence="3" id="KW-1003">Cell membrane</keyword>
<evidence type="ECO:0000259" key="8">
    <source>
        <dbReference type="Pfam" id="PF03458"/>
    </source>
</evidence>
<proteinExistence type="inferred from homology"/>